<keyword evidence="7 18" id="KW-0812">Transmembrane</keyword>
<dbReference type="InterPro" id="IPR007886">
    <property type="entry name" value="AlaDH/PNT_N"/>
</dbReference>
<evidence type="ECO:0000256" key="18">
    <source>
        <dbReference type="SAM" id="Phobius"/>
    </source>
</evidence>
<evidence type="ECO:0000256" key="1">
    <source>
        <dbReference type="ARBA" id="ARBA00003943"/>
    </source>
</evidence>
<comment type="similarity">
    <text evidence="3">Belongs to the AlaDH/PNT family.</text>
</comment>
<dbReference type="PROSITE" id="PS00837">
    <property type="entry name" value="ALADH_PNT_2"/>
    <property type="match status" value="1"/>
</dbReference>
<dbReference type="PANTHER" id="PTHR10160:SF19">
    <property type="entry name" value="PROTON-TRANSLOCATING NAD(P)(+) TRANSHYDROGENASE"/>
    <property type="match status" value="1"/>
</dbReference>
<protein>
    <recommendedName>
        <fullName evidence="15">NAD(P) transhydrogenase subunit alpha</fullName>
        <ecNumber evidence="4">7.1.1.1</ecNumber>
    </recommendedName>
    <alternativeName>
        <fullName evidence="17">Nicotinamide nucleotide transhydrogenase subunit alpha</fullName>
    </alternativeName>
    <alternativeName>
        <fullName evidence="16">Pyridine nucleotide transhydrogenase subunit alpha</fullName>
    </alternativeName>
</protein>
<dbReference type="OrthoDB" id="9804592at2"/>
<comment type="function">
    <text evidence="1">The transhydrogenation between NADH and NADP is coupled to respiration and ATP hydrolysis and functions as a proton pump across the membrane.</text>
</comment>
<dbReference type="RefSeq" id="WP_034808409.1">
    <property type="nucleotide sequence ID" value="NZ_AWSA01000043.1"/>
</dbReference>
<evidence type="ECO:0000256" key="5">
    <source>
        <dbReference type="ARBA" id="ARBA00022475"/>
    </source>
</evidence>
<dbReference type="PANTHER" id="PTHR10160">
    <property type="entry name" value="NAD(P) TRANSHYDROGENASE"/>
    <property type="match status" value="1"/>
</dbReference>
<dbReference type="InterPro" id="IPR007698">
    <property type="entry name" value="AlaDH/PNT_NAD(H)-bd"/>
</dbReference>
<proteinExistence type="inferred from homology"/>
<dbReference type="FunFam" id="3.40.50.720:FF:000028">
    <property type="entry name" value="NAD(P) transhydrogenase subunit alpha"/>
    <property type="match status" value="1"/>
</dbReference>
<evidence type="ECO:0000256" key="11">
    <source>
        <dbReference type="ARBA" id="ARBA00022989"/>
    </source>
</evidence>
<dbReference type="PATRIC" id="fig|1386089.3.peg.3350"/>
<evidence type="ECO:0000259" key="20">
    <source>
        <dbReference type="SMART" id="SM01003"/>
    </source>
</evidence>
<dbReference type="SUPFAM" id="SSF51735">
    <property type="entry name" value="NAD(P)-binding Rossmann-fold domains"/>
    <property type="match status" value="1"/>
</dbReference>
<evidence type="ECO:0000256" key="8">
    <source>
        <dbReference type="ARBA" id="ARBA00022741"/>
    </source>
</evidence>
<organism evidence="21 22">
    <name type="scientific">Intrasporangium oryzae NRRL B-24470</name>
    <dbReference type="NCBI Taxonomy" id="1386089"/>
    <lineage>
        <taxon>Bacteria</taxon>
        <taxon>Bacillati</taxon>
        <taxon>Actinomycetota</taxon>
        <taxon>Actinomycetes</taxon>
        <taxon>Micrococcales</taxon>
        <taxon>Intrasporangiaceae</taxon>
        <taxon>Intrasporangium</taxon>
    </lineage>
</organism>
<keyword evidence="13 18" id="KW-0472">Membrane</keyword>
<dbReference type="STRING" id="1386089.N865_15775"/>
<dbReference type="EC" id="7.1.1.1" evidence="4"/>
<dbReference type="EMBL" id="AWSA01000043">
    <property type="protein sequence ID" value="EWT00436.1"/>
    <property type="molecule type" value="Genomic_DNA"/>
</dbReference>
<dbReference type="GO" id="GO:0005886">
    <property type="term" value="C:plasma membrane"/>
    <property type="evidence" value="ECO:0007669"/>
    <property type="project" value="UniProtKB-SubCell"/>
</dbReference>
<dbReference type="Pfam" id="PF12769">
    <property type="entry name" value="PNTB_4TM"/>
    <property type="match status" value="1"/>
</dbReference>
<dbReference type="InterPro" id="IPR036291">
    <property type="entry name" value="NAD(P)-bd_dom_sf"/>
</dbReference>
<evidence type="ECO:0000256" key="17">
    <source>
        <dbReference type="ARBA" id="ARBA00083734"/>
    </source>
</evidence>
<evidence type="ECO:0000256" key="15">
    <source>
        <dbReference type="ARBA" id="ARBA00071831"/>
    </source>
</evidence>
<keyword evidence="9" id="KW-0521">NADP</keyword>
<comment type="catalytic activity">
    <reaction evidence="14">
        <text>NAD(+) + NADPH + H(+)(in) = NADH + NADP(+) + H(+)(out)</text>
        <dbReference type="Rhea" id="RHEA:47992"/>
        <dbReference type="ChEBI" id="CHEBI:15378"/>
        <dbReference type="ChEBI" id="CHEBI:57540"/>
        <dbReference type="ChEBI" id="CHEBI:57783"/>
        <dbReference type="ChEBI" id="CHEBI:57945"/>
        <dbReference type="ChEBI" id="CHEBI:58349"/>
        <dbReference type="EC" id="7.1.1.1"/>
    </reaction>
</comment>
<feature type="domain" description="Alanine dehydrogenase/pyridine nucleotide transhydrogenase N-terminal" evidence="20">
    <location>
        <begin position="4"/>
        <end position="137"/>
    </location>
</feature>
<comment type="caution">
    <text evidence="21">The sequence shown here is derived from an EMBL/GenBank/DDBJ whole genome shotgun (WGS) entry which is preliminary data.</text>
</comment>
<dbReference type="eggNOG" id="COG3288">
    <property type="taxonomic scope" value="Bacteria"/>
</dbReference>
<keyword evidence="8" id="KW-0547">Nucleotide-binding</keyword>
<keyword evidence="10" id="KW-1278">Translocase</keyword>
<evidence type="ECO:0000313" key="22">
    <source>
        <dbReference type="Proteomes" id="UP000019489"/>
    </source>
</evidence>
<dbReference type="InterPro" id="IPR024605">
    <property type="entry name" value="NADP_transhyd_a_C"/>
</dbReference>
<dbReference type="Pfam" id="PF05222">
    <property type="entry name" value="AlaDh_PNT_N"/>
    <property type="match status" value="1"/>
</dbReference>
<feature type="transmembrane region" description="Helical" evidence="18">
    <location>
        <begin position="404"/>
        <end position="420"/>
    </location>
</feature>
<dbReference type="CDD" id="cd05304">
    <property type="entry name" value="Rubrum_tdh"/>
    <property type="match status" value="1"/>
</dbReference>
<dbReference type="Gene3D" id="3.40.50.720">
    <property type="entry name" value="NAD(P)-binding Rossmann-like Domain"/>
    <property type="match status" value="2"/>
</dbReference>
<keyword evidence="11 18" id="KW-1133">Transmembrane helix</keyword>
<dbReference type="InterPro" id="IPR026255">
    <property type="entry name" value="NADP_transhyd_a"/>
</dbReference>
<sequence length="519" mass="53502">MQIGVPRETRARETRVAATPKTVAQLVGLGYDVVVESEAGHAASFDDEAYAAAGARVVDRAEAWGSDIVHKVNAPSDDEIALLRPGATLVGLLAPALSPDLVERLRAAEVTALAMDAVPRISRAQSLDVLSSMANIAGYRAVVEAAHEFGSFFTGQVTAAGKVPPAKVLVVGAGVAGLAAIGTARSLGAIVRATDARPEVAEQVESMGAEFLAVGAPETGPSATGYATEMGEDYNRRAAELYAAQAPDVDIIVTTALIPGRPAPRLITAEMVATMRPGSVIVDMAAANGGNVEGSVADELVVTPHGVKIIGYTDLPARLPTQASQLYGTNLVNLMKLLTPATDGELTLDLEDVVQRGMTVVRDGELLWPPPATAVSAAPVAAPAASAQVVAKQPPTPPDPRRKYVLMAVGAIAFAAIAAASPASFLGHFTVFALAVVVGYYVIGNVHHALHTPLMSVTNAISGIIVVGALLQLGSWQLIPGATGTVVAVLAFVATLVASINIFGGFLVTRRMLTMFRKG</sequence>
<dbReference type="SUPFAM" id="SSF52283">
    <property type="entry name" value="Formate/glycerate dehydrogenase catalytic domain-like"/>
    <property type="match status" value="1"/>
</dbReference>
<evidence type="ECO:0000256" key="3">
    <source>
        <dbReference type="ARBA" id="ARBA00005689"/>
    </source>
</evidence>
<dbReference type="GO" id="GO:0016491">
    <property type="term" value="F:oxidoreductase activity"/>
    <property type="evidence" value="ECO:0007669"/>
    <property type="project" value="InterPro"/>
</dbReference>
<dbReference type="GO" id="GO:0050661">
    <property type="term" value="F:NADP binding"/>
    <property type="evidence" value="ECO:0007669"/>
    <property type="project" value="TreeGrafter"/>
</dbReference>
<reference evidence="21 22" key="1">
    <citation type="submission" date="2013-08" db="EMBL/GenBank/DDBJ databases">
        <title>Intrasporangium oryzae NRRL B-24470.</title>
        <authorList>
            <person name="Liu H."/>
            <person name="Wang G."/>
        </authorList>
    </citation>
    <scope>NUCLEOTIDE SEQUENCE [LARGE SCALE GENOMIC DNA]</scope>
    <source>
        <strain evidence="21 22">NRRL B-24470</strain>
    </source>
</reference>
<dbReference type="Proteomes" id="UP000019489">
    <property type="component" value="Unassembled WGS sequence"/>
</dbReference>
<keyword evidence="22" id="KW-1185">Reference proteome</keyword>
<feature type="transmembrane region" description="Helical" evidence="18">
    <location>
        <begin position="485"/>
        <end position="508"/>
    </location>
</feature>
<evidence type="ECO:0000256" key="12">
    <source>
        <dbReference type="ARBA" id="ARBA00023027"/>
    </source>
</evidence>
<evidence type="ECO:0000256" key="10">
    <source>
        <dbReference type="ARBA" id="ARBA00022967"/>
    </source>
</evidence>
<accession>W9G2U1</accession>
<evidence type="ECO:0000256" key="14">
    <source>
        <dbReference type="ARBA" id="ARBA00048202"/>
    </source>
</evidence>
<keyword evidence="6" id="KW-0997">Cell inner membrane</keyword>
<evidence type="ECO:0000259" key="19">
    <source>
        <dbReference type="SMART" id="SM01002"/>
    </source>
</evidence>
<dbReference type="SMART" id="SM01003">
    <property type="entry name" value="AlaDh_PNT_N"/>
    <property type="match status" value="1"/>
</dbReference>
<dbReference type="NCBIfam" id="TIGR00561">
    <property type="entry name" value="pntA"/>
    <property type="match status" value="1"/>
</dbReference>
<feature type="transmembrane region" description="Helical" evidence="18">
    <location>
        <begin position="456"/>
        <end position="479"/>
    </location>
</feature>
<keyword evidence="12" id="KW-0520">NAD</keyword>
<evidence type="ECO:0000256" key="9">
    <source>
        <dbReference type="ARBA" id="ARBA00022857"/>
    </source>
</evidence>
<dbReference type="NCBIfam" id="NF006942">
    <property type="entry name" value="PRK09424.1"/>
    <property type="match status" value="1"/>
</dbReference>
<evidence type="ECO:0000256" key="16">
    <source>
        <dbReference type="ARBA" id="ARBA00079788"/>
    </source>
</evidence>
<dbReference type="AlphaFoldDB" id="W9G2U1"/>
<evidence type="ECO:0000256" key="13">
    <source>
        <dbReference type="ARBA" id="ARBA00023136"/>
    </source>
</evidence>
<comment type="subcellular location">
    <subcellularLocation>
        <location evidence="2">Cell inner membrane</location>
        <topology evidence="2">Multi-pass membrane protein</topology>
    </subcellularLocation>
</comment>
<evidence type="ECO:0000256" key="2">
    <source>
        <dbReference type="ARBA" id="ARBA00004429"/>
    </source>
</evidence>
<name>W9G2U1_9MICO</name>
<dbReference type="GO" id="GO:0008750">
    <property type="term" value="F:proton-translocating NAD(P)+ transhydrogenase activity"/>
    <property type="evidence" value="ECO:0007669"/>
    <property type="project" value="UniProtKB-EC"/>
</dbReference>
<feature type="transmembrane region" description="Helical" evidence="18">
    <location>
        <begin position="426"/>
        <end position="444"/>
    </location>
</feature>
<gene>
    <name evidence="21" type="ORF">N865_15775</name>
</gene>
<dbReference type="InterPro" id="IPR008143">
    <property type="entry name" value="Ala_DH/PNT_CS2"/>
</dbReference>
<keyword evidence="5" id="KW-1003">Cell membrane</keyword>
<feature type="domain" description="Alanine dehydrogenase/pyridine nucleotide transhydrogenase NAD(H)-binding" evidence="19">
    <location>
        <begin position="146"/>
        <end position="311"/>
    </location>
</feature>
<evidence type="ECO:0000256" key="4">
    <source>
        <dbReference type="ARBA" id="ARBA00012943"/>
    </source>
</evidence>
<dbReference type="PIRSF" id="PIRSF000203">
    <property type="entry name" value="NADP_transhydrogenase_alpha"/>
    <property type="match status" value="1"/>
</dbReference>
<dbReference type="Pfam" id="PF01262">
    <property type="entry name" value="AlaDh_PNT_C"/>
    <property type="match status" value="1"/>
</dbReference>
<evidence type="ECO:0000313" key="21">
    <source>
        <dbReference type="EMBL" id="EWT00436.1"/>
    </source>
</evidence>
<dbReference type="SMART" id="SM01002">
    <property type="entry name" value="AlaDh_PNT_C"/>
    <property type="match status" value="1"/>
</dbReference>
<dbReference type="GO" id="GO:0006740">
    <property type="term" value="P:NADPH regeneration"/>
    <property type="evidence" value="ECO:0007669"/>
    <property type="project" value="TreeGrafter"/>
</dbReference>
<evidence type="ECO:0000256" key="6">
    <source>
        <dbReference type="ARBA" id="ARBA00022519"/>
    </source>
</evidence>
<evidence type="ECO:0000256" key="7">
    <source>
        <dbReference type="ARBA" id="ARBA00022692"/>
    </source>
</evidence>